<dbReference type="Pfam" id="PF01326">
    <property type="entry name" value="PPDK_N"/>
    <property type="match status" value="1"/>
</dbReference>
<dbReference type="InterPro" id="IPR008279">
    <property type="entry name" value="PEP-util_enz_mobile_dom"/>
</dbReference>
<dbReference type="InterPro" id="IPR013815">
    <property type="entry name" value="ATP_grasp_subdomain_1"/>
</dbReference>
<dbReference type="Gene3D" id="3.50.30.10">
    <property type="entry name" value="Phosphohistidine domain"/>
    <property type="match status" value="1"/>
</dbReference>
<dbReference type="PANTHER" id="PTHR43615">
    <property type="entry name" value="PHOSPHOENOLPYRUVATE SYNTHASE-RELATED"/>
    <property type="match status" value="1"/>
</dbReference>
<dbReference type="Gene3D" id="3.30.470.20">
    <property type="entry name" value="ATP-grasp fold, B domain"/>
    <property type="match status" value="1"/>
</dbReference>
<organism evidence="3 4">
    <name type="scientific">Nonomuraea indica</name>
    <dbReference type="NCBI Taxonomy" id="1581193"/>
    <lineage>
        <taxon>Bacteria</taxon>
        <taxon>Bacillati</taxon>
        <taxon>Actinomycetota</taxon>
        <taxon>Actinomycetes</taxon>
        <taxon>Streptosporangiales</taxon>
        <taxon>Streptosporangiaceae</taxon>
        <taxon>Nonomuraea</taxon>
    </lineage>
</organism>
<dbReference type="Gene3D" id="3.30.1490.20">
    <property type="entry name" value="ATP-grasp fold, A domain"/>
    <property type="match status" value="1"/>
</dbReference>
<evidence type="ECO:0000259" key="2">
    <source>
        <dbReference type="Pfam" id="PF01326"/>
    </source>
</evidence>
<feature type="domain" description="PEP-utilising enzyme mobile" evidence="1">
    <location>
        <begin position="734"/>
        <end position="803"/>
    </location>
</feature>
<dbReference type="SUPFAM" id="SSF52009">
    <property type="entry name" value="Phosphohistidine domain"/>
    <property type="match status" value="1"/>
</dbReference>
<feature type="domain" description="Pyruvate phosphate dikinase AMP/ATP-binding" evidence="2">
    <location>
        <begin position="56"/>
        <end position="293"/>
    </location>
</feature>
<evidence type="ECO:0000313" key="3">
    <source>
        <dbReference type="EMBL" id="MFI7443864.1"/>
    </source>
</evidence>
<dbReference type="PANTHER" id="PTHR43615:SF1">
    <property type="entry name" value="PPDK_N DOMAIN-CONTAINING PROTEIN"/>
    <property type="match status" value="1"/>
</dbReference>
<dbReference type="RefSeq" id="WP_397024048.1">
    <property type="nucleotide sequence ID" value="NZ_JBITMB010000007.1"/>
</dbReference>
<evidence type="ECO:0000259" key="1">
    <source>
        <dbReference type="Pfam" id="PF00391"/>
    </source>
</evidence>
<protein>
    <submittedName>
        <fullName evidence="3">PEP/pyruvate-binding domain-containing protein</fullName>
    </submittedName>
</protein>
<evidence type="ECO:0000313" key="4">
    <source>
        <dbReference type="Proteomes" id="UP001612928"/>
    </source>
</evidence>
<keyword evidence="4" id="KW-1185">Reference proteome</keyword>
<comment type="caution">
    <text evidence="3">The sequence shown here is derived from an EMBL/GenBank/DDBJ whole genome shotgun (WGS) entry which is preliminary data.</text>
</comment>
<dbReference type="InterPro" id="IPR051549">
    <property type="entry name" value="PEP_Utilizing_Enz"/>
</dbReference>
<dbReference type="InterPro" id="IPR002192">
    <property type="entry name" value="PPDK_AMP/ATP-bd"/>
</dbReference>
<sequence length="823" mass="86690">MTLVAPLRAFGRDDLAEAGGKAANLGELVRNGFPVPGGFVVTTAAFELAVAEHGGRDGLARASLPEELRAAVAAAYAELGGGPVAVRSSATAEDLPGAAFAGQQDTYLNVVGEEALADAVRRCWASLGNERAVAYRRRLRVADDDVSIAVVVQSMVEAETAGVMFTADPVSGDRSRTVIDASAGLGEAVVSGLVTPDHYVLDAAGRVVSRTPGRREVVVRSAAGGGVVHESGPATAGAGSTARDGGTALPDAALRELARLGAEVAAHFGRPQDIEWAYAGGRVWLLQARPMTALPPPPLGRLGPLRRRLGAVLSEYVPVRPYPIDASTWLPYGPAGLMAQVMATFGIRDAFEGFLVEEDGVVHAMVPPRPRPTAGLLAAPYRIATRVRRYDPARWTDDPRFRQVTAGTRELAGRDLRAMSWPELVRMPRRALDVVRPVAGLRADYLPGAGVALLRLRLALGLLGAAPMFGELIAGARTRTGDANRALEELAQEARRTGALDTAPPPGAPGVDALPAAFAARLRAFLAEYGHRETVSPLLVTPPTWADAPEAVLGTIRMLAAGHHAEADPGAAGALDRLLAHPRLRRSRARRARMTRRVEAARAGVAFREDSHFFFTMPLPVLRRSLLELGRRLRDAAVLDEPEDVFHLRLEELEAIGDLATAGRERLGRLRAVALARAAEREQLTGVRLIDPAALFPPRPAEGALVSGTPASGGRATGPVKVIRDPARFADLSRGDVLVCPYTNPSWTPLFQRAAAVVVDTGGSASHAAIVAREYGIPAVMGTGGGTSILTDGRVVTVDGDTGHVFAASEDAHHGRAAGERAP</sequence>
<dbReference type="InterPro" id="IPR036637">
    <property type="entry name" value="Phosphohistidine_dom_sf"/>
</dbReference>
<reference evidence="3 4" key="1">
    <citation type="submission" date="2024-10" db="EMBL/GenBank/DDBJ databases">
        <title>The Natural Products Discovery Center: Release of the First 8490 Sequenced Strains for Exploring Actinobacteria Biosynthetic Diversity.</title>
        <authorList>
            <person name="Kalkreuter E."/>
            <person name="Kautsar S.A."/>
            <person name="Yang D."/>
            <person name="Bader C.D."/>
            <person name="Teijaro C.N."/>
            <person name="Fluegel L."/>
            <person name="Davis C.M."/>
            <person name="Simpson J.R."/>
            <person name="Lauterbach L."/>
            <person name="Steele A.D."/>
            <person name="Gui C."/>
            <person name="Meng S."/>
            <person name="Li G."/>
            <person name="Viehrig K."/>
            <person name="Ye F."/>
            <person name="Su P."/>
            <person name="Kiefer A.F."/>
            <person name="Nichols A."/>
            <person name="Cepeda A.J."/>
            <person name="Yan W."/>
            <person name="Fan B."/>
            <person name="Jiang Y."/>
            <person name="Adhikari A."/>
            <person name="Zheng C.-J."/>
            <person name="Schuster L."/>
            <person name="Cowan T.M."/>
            <person name="Smanski M.J."/>
            <person name="Chevrette M.G."/>
            <person name="De Carvalho L.P.S."/>
            <person name="Shen B."/>
        </authorList>
    </citation>
    <scope>NUCLEOTIDE SEQUENCE [LARGE SCALE GENOMIC DNA]</scope>
    <source>
        <strain evidence="3 4">NPDC049503</strain>
    </source>
</reference>
<accession>A0ABW8AAQ6</accession>
<dbReference type="Pfam" id="PF00391">
    <property type="entry name" value="PEP-utilizers"/>
    <property type="match status" value="1"/>
</dbReference>
<dbReference type="SUPFAM" id="SSF56059">
    <property type="entry name" value="Glutathione synthetase ATP-binding domain-like"/>
    <property type="match status" value="1"/>
</dbReference>
<name>A0ABW8AAQ6_9ACTN</name>
<proteinExistence type="predicted"/>
<dbReference type="Proteomes" id="UP001612928">
    <property type="component" value="Unassembled WGS sequence"/>
</dbReference>
<gene>
    <name evidence="3" type="ORF">ACIBP5_28160</name>
</gene>
<dbReference type="EMBL" id="JBITMB010000007">
    <property type="protein sequence ID" value="MFI7443864.1"/>
    <property type="molecule type" value="Genomic_DNA"/>
</dbReference>